<sequence>MTDRAEETLVAVDWGPRPCRHRQPPHQVGWLRPGPRGRRGVRPHWPAQPGGASQVLALEADVITHHCWLPHTGRPACGSPPAATPV</sequence>
<reference evidence="2 3" key="1">
    <citation type="submission" date="2023-11" db="EMBL/GenBank/DDBJ databases">
        <title>30 novel species of actinomycetes from the DSMZ collection.</title>
        <authorList>
            <person name="Nouioui I."/>
        </authorList>
    </citation>
    <scope>NUCLEOTIDE SEQUENCE [LARGE SCALE GENOMIC DNA]</scope>
    <source>
        <strain evidence="2 3">DSM 41524</strain>
    </source>
</reference>
<evidence type="ECO:0000313" key="3">
    <source>
        <dbReference type="Proteomes" id="UP001354709"/>
    </source>
</evidence>
<evidence type="ECO:0000313" key="2">
    <source>
        <dbReference type="EMBL" id="MEE4598972.1"/>
    </source>
</evidence>
<protein>
    <submittedName>
        <fullName evidence="2">Uncharacterized protein</fullName>
    </submittedName>
</protein>
<organism evidence="2 3">
    <name type="scientific">Streptomyces asiaticus subsp. ignotus</name>
    <dbReference type="NCBI Taxonomy" id="3098222"/>
    <lineage>
        <taxon>Bacteria</taxon>
        <taxon>Bacillati</taxon>
        <taxon>Actinomycetota</taxon>
        <taxon>Actinomycetes</taxon>
        <taxon>Kitasatosporales</taxon>
        <taxon>Streptomycetaceae</taxon>
        <taxon>Streptomyces</taxon>
        <taxon>Streptomyces violaceusniger group</taxon>
    </lineage>
</organism>
<feature type="region of interest" description="Disordered" evidence="1">
    <location>
        <begin position="16"/>
        <end position="41"/>
    </location>
</feature>
<name>A0ABU7QC60_9ACTN</name>
<keyword evidence="3" id="KW-1185">Reference proteome</keyword>
<dbReference type="RefSeq" id="WP_330816292.1">
    <property type="nucleotide sequence ID" value="NZ_JAZBJO010000060.1"/>
</dbReference>
<evidence type="ECO:0000256" key="1">
    <source>
        <dbReference type="SAM" id="MobiDB-lite"/>
    </source>
</evidence>
<gene>
    <name evidence="2" type="ORF">V2J94_45400</name>
</gene>
<proteinExistence type="predicted"/>
<comment type="caution">
    <text evidence="2">The sequence shown here is derived from an EMBL/GenBank/DDBJ whole genome shotgun (WGS) entry which is preliminary data.</text>
</comment>
<accession>A0ABU7QC60</accession>
<dbReference type="EMBL" id="JAZBJO010000060">
    <property type="protein sequence ID" value="MEE4598972.1"/>
    <property type="molecule type" value="Genomic_DNA"/>
</dbReference>
<dbReference type="Proteomes" id="UP001354709">
    <property type="component" value="Unassembled WGS sequence"/>
</dbReference>